<name>A0A7W9WWK9_9BURK</name>
<reference evidence="1 2" key="1">
    <citation type="submission" date="2020-08" db="EMBL/GenBank/DDBJ databases">
        <title>Above-ground endophytic microbial communities from plants in different locations in the United States.</title>
        <authorList>
            <person name="Frank C."/>
        </authorList>
    </citation>
    <scope>NUCLEOTIDE SEQUENCE [LARGE SCALE GENOMIC DNA]</scope>
    <source>
        <strain evidence="1 2">WP4_2_2</strain>
    </source>
</reference>
<dbReference type="PANTHER" id="PTHR30007:SF0">
    <property type="entry name" value="TRANSPOSASE"/>
    <property type="match status" value="1"/>
</dbReference>
<dbReference type="EMBL" id="JACHBW010000023">
    <property type="protein sequence ID" value="MBB6106138.1"/>
    <property type="molecule type" value="Genomic_DNA"/>
</dbReference>
<organism evidence="1 2">
    <name type="scientific">Paraburkholderia bannensis</name>
    <dbReference type="NCBI Taxonomy" id="765414"/>
    <lineage>
        <taxon>Bacteria</taxon>
        <taxon>Pseudomonadati</taxon>
        <taxon>Pseudomonadota</taxon>
        <taxon>Betaproteobacteria</taxon>
        <taxon>Burkholderiales</taxon>
        <taxon>Burkholderiaceae</taxon>
        <taxon>Paraburkholderia</taxon>
    </lineage>
</organism>
<evidence type="ECO:0000313" key="1">
    <source>
        <dbReference type="EMBL" id="MBB6106138.1"/>
    </source>
</evidence>
<dbReference type="AlphaFoldDB" id="A0A7W9WWK9"/>
<accession>A0A7W9WWK9</accession>
<sequence>MAVDTFGQLLAVHITPANEQERAQIGERARQVLEVTGQTVKVAFANQGYTGEETCSGSAGRRNRA</sequence>
<dbReference type="PANTHER" id="PTHR30007">
    <property type="entry name" value="PHP DOMAIN PROTEIN"/>
    <property type="match status" value="1"/>
</dbReference>
<gene>
    <name evidence="1" type="ORF">F4827_006009</name>
</gene>
<protein>
    <submittedName>
        <fullName evidence="1">Transposase</fullName>
    </submittedName>
</protein>
<proteinExistence type="predicted"/>
<dbReference type="Proteomes" id="UP000571554">
    <property type="component" value="Unassembled WGS sequence"/>
</dbReference>
<evidence type="ECO:0000313" key="2">
    <source>
        <dbReference type="Proteomes" id="UP000571554"/>
    </source>
</evidence>
<comment type="caution">
    <text evidence="1">The sequence shown here is derived from an EMBL/GenBank/DDBJ whole genome shotgun (WGS) entry which is preliminary data.</text>
</comment>
<keyword evidence="2" id="KW-1185">Reference proteome</keyword>